<organism evidence="1 2">
    <name type="scientific">Candidatus Gottesmanbacteria bacterium RIFCSPLOWO2_01_FULL_46_21</name>
    <dbReference type="NCBI Taxonomy" id="1798393"/>
    <lineage>
        <taxon>Bacteria</taxon>
        <taxon>Candidatus Gottesmaniibacteriota</taxon>
    </lineage>
</organism>
<accession>A0A1F6AWB0</accession>
<gene>
    <name evidence="1" type="ORF">A2971_05035</name>
</gene>
<evidence type="ECO:0000313" key="1">
    <source>
        <dbReference type="EMBL" id="OGG28984.1"/>
    </source>
</evidence>
<evidence type="ECO:0000313" key="2">
    <source>
        <dbReference type="Proteomes" id="UP000178461"/>
    </source>
</evidence>
<name>A0A1F6AWB0_9BACT</name>
<dbReference type="AlphaFoldDB" id="A0A1F6AWB0"/>
<proteinExistence type="predicted"/>
<reference evidence="1 2" key="1">
    <citation type="journal article" date="2016" name="Nat. Commun.">
        <title>Thousands of microbial genomes shed light on interconnected biogeochemical processes in an aquifer system.</title>
        <authorList>
            <person name="Anantharaman K."/>
            <person name="Brown C.T."/>
            <person name="Hug L.A."/>
            <person name="Sharon I."/>
            <person name="Castelle C.J."/>
            <person name="Probst A.J."/>
            <person name="Thomas B.C."/>
            <person name="Singh A."/>
            <person name="Wilkins M.J."/>
            <person name="Karaoz U."/>
            <person name="Brodie E.L."/>
            <person name="Williams K.H."/>
            <person name="Hubbard S.S."/>
            <person name="Banfield J.F."/>
        </authorList>
    </citation>
    <scope>NUCLEOTIDE SEQUENCE [LARGE SCALE GENOMIC DNA]</scope>
</reference>
<dbReference type="Proteomes" id="UP000178461">
    <property type="component" value="Unassembled WGS sequence"/>
</dbReference>
<protein>
    <submittedName>
        <fullName evidence="1">Uncharacterized protein</fullName>
    </submittedName>
</protein>
<sequence length="109" mass="12220">MGDPKESLRKFLSEISEKHPNDPVAQAGELGMFYQQHGQEARDAFRELIGDSASIAEITHEANRVHKRAGVKDVNEDMVLELLKIIGRAAENGGNVNWAVRSRLFEDFD</sequence>
<dbReference type="EMBL" id="MFJW01000039">
    <property type="protein sequence ID" value="OGG28984.1"/>
    <property type="molecule type" value="Genomic_DNA"/>
</dbReference>
<comment type="caution">
    <text evidence="1">The sequence shown here is derived from an EMBL/GenBank/DDBJ whole genome shotgun (WGS) entry which is preliminary data.</text>
</comment>